<dbReference type="RefSeq" id="WP_138641278.1">
    <property type="nucleotide sequence ID" value="NZ_JASWDG010000013.1"/>
</dbReference>
<organism evidence="1 2">
    <name type="scientific">Actinomadura geliboluensis</name>
    <dbReference type="NCBI Taxonomy" id="882440"/>
    <lineage>
        <taxon>Bacteria</taxon>
        <taxon>Bacillati</taxon>
        <taxon>Actinomycetota</taxon>
        <taxon>Actinomycetes</taxon>
        <taxon>Streptosporangiales</taxon>
        <taxon>Thermomonosporaceae</taxon>
        <taxon>Actinomadura</taxon>
    </lineage>
</organism>
<protein>
    <submittedName>
        <fullName evidence="1">Uncharacterized protein</fullName>
    </submittedName>
</protein>
<dbReference type="EMBL" id="VCKZ01000437">
    <property type="protein sequence ID" value="TMR28350.1"/>
    <property type="molecule type" value="Genomic_DNA"/>
</dbReference>
<reference evidence="1 2" key="1">
    <citation type="submission" date="2019-05" db="EMBL/GenBank/DDBJ databases">
        <title>Draft genome sequence of Actinomadura geliboluensis A8036.</title>
        <authorList>
            <person name="Saricaoglu S."/>
            <person name="Isik K."/>
        </authorList>
    </citation>
    <scope>NUCLEOTIDE SEQUENCE [LARGE SCALE GENOMIC DNA]</scope>
    <source>
        <strain evidence="1 2">A8036</strain>
    </source>
</reference>
<comment type="caution">
    <text evidence="1">The sequence shown here is derived from an EMBL/GenBank/DDBJ whole genome shotgun (WGS) entry which is preliminary data.</text>
</comment>
<accession>A0A5S4GPQ4</accession>
<evidence type="ECO:0000313" key="1">
    <source>
        <dbReference type="EMBL" id="TMR28350.1"/>
    </source>
</evidence>
<dbReference type="OrthoDB" id="3483296at2"/>
<dbReference type="Proteomes" id="UP000305238">
    <property type="component" value="Unassembled WGS sequence"/>
</dbReference>
<name>A0A5S4GPQ4_9ACTN</name>
<keyword evidence="2" id="KW-1185">Reference proteome</keyword>
<evidence type="ECO:0000313" key="2">
    <source>
        <dbReference type="Proteomes" id="UP000305238"/>
    </source>
</evidence>
<proteinExistence type="predicted"/>
<sequence>MSEFQIVQPNTWTPLVGTDVEVLVDGVDQDVCVDAELYRNGRGEQLVEFSIAAHADAKIVVRAPKTDLAWPQG</sequence>
<gene>
    <name evidence="1" type="ORF">ETD96_37665</name>
</gene>
<dbReference type="AlphaFoldDB" id="A0A5S4GPQ4"/>